<sequence length="69" mass="7422">MSAYDLVMEAKKVGKISSDNALAKLLGVQRSTISSWKRGISKPDGISTLKLCILANVDGARATEIWKGE</sequence>
<proteinExistence type="predicted"/>
<comment type="caution">
    <text evidence="2">The sequence shown here is derived from an EMBL/GenBank/DDBJ whole genome shotgun (WGS) entry which is preliminary data.</text>
</comment>
<name>A0A5C7WH22_METME</name>
<dbReference type="SUPFAM" id="SSF47413">
    <property type="entry name" value="lambda repressor-like DNA-binding domains"/>
    <property type="match status" value="1"/>
</dbReference>
<dbReference type="GO" id="GO:0003677">
    <property type="term" value="F:DNA binding"/>
    <property type="evidence" value="ECO:0007669"/>
    <property type="project" value="InterPro"/>
</dbReference>
<dbReference type="Gene3D" id="1.10.260.40">
    <property type="entry name" value="lambda repressor-like DNA-binding domains"/>
    <property type="match status" value="1"/>
</dbReference>
<evidence type="ECO:0000313" key="2">
    <source>
        <dbReference type="EMBL" id="TXI36680.1"/>
    </source>
</evidence>
<accession>A0A5C7WH22</accession>
<feature type="domain" description="HTH cro/C1-type" evidence="1">
    <location>
        <begin position="21"/>
        <end position="44"/>
    </location>
</feature>
<reference evidence="2 3" key="1">
    <citation type="submission" date="2018-09" db="EMBL/GenBank/DDBJ databases">
        <title>Metagenome Assembled Genomes from an Advanced Water Purification Facility.</title>
        <authorList>
            <person name="Stamps B.W."/>
            <person name="Spear J.R."/>
        </authorList>
    </citation>
    <scope>NUCLEOTIDE SEQUENCE [LARGE SCALE GENOMIC DNA]</scope>
    <source>
        <strain evidence="2">Bin_42_2</strain>
    </source>
</reference>
<evidence type="ECO:0000259" key="1">
    <source>
        <dbReference type="PROSITE" id="PS50943"/>
    </source>
</evidence>
<protein>
    <submittedName>
        <fullName evidence="2">Helix-turn-helix domain-containing protein</fullName>
    </submittedName>
</protein>
<dbReference type="Pfam" id="PF01381">
    <property type="entry name" value="HTH_3"/>
    <property type="match status" value="1"/>
</dbReference>
<dbReference type="PROSITE" id="PS50943">
    <property type="entry name" value="HTH_CROC1"/>
    <property type="match status" value="1"/>
</dbReference>
<dbReference type="InterPro" id="IPR001387">
    <property type="entry name" value="Cro/C1-type_HTH"/>
</dbReference>
<gene>
    <name evidence="2" type="ORF">E6Q51_05055</name>
</gene>
<dbReference type="InterPro" id="IPR010982">
    <property type="entry name" value="Lambda_DNA-bd_dom_sf"/>
</dbReference>
<organism evidence="2 3">
    <name type="scientific">Methylophilus methylotrophus</name>
    <name type="common">Bacterium W3A1</name>
    <dbReference type="NCBI Taxonomy" id="17"/>
    <lineage>
        <taxon>Bacteria</taxon>
        <taxon>Pseudomonadati</taxon>
        <taxon>Pseudomonadota</taxon>
        <taxon>Betaproteobacteria</taxon>
        <taxon>Nitrosomonadales</taxon>
        <taxon>Methylophilaceae</taxon>
        <taxon>Methylophilus</taxon>
    </lineage>
</organism>
<dbReference type="AlphaFoldDB" id="A0A5C7WH22"/>
<dbReference type="EMBL" id="SSGG01000080">
    <property type="protein sequence ID" value="TXI36680.1"/>
    <property type="molecule type" value="Genomic_DNA"/>
</dbReference>
<evidence type="ECO:0000313" key="3">
    <source>
        <dbReference type="Proteomes" id="UP000321374"/>
    </source>
</evidence>
<dbReference type="Proteomes" id="UP000321374">
    <property type="component" value="Unassembled WGS sequence"/>
</dbReference>